<evidence type="ECO:0000313" key="5">
    <source>
        <dbReference type="Proteomes" id="UP001295444"/>
    </source>
</evidence>
<comment type="function">
    <text evidence="1">The cytotoxic action of BPI is limited to many species of Gram-negative bacteria; this specificity may be explained by a strong affinity of the very basic N-terminal half for the negatively charged lipopolysaccharides that are unique to the Gram-negative bacterial outer envelope.</text>
</comment>
<gene>
    <name evidence="4" type="ORF">PECUL_23A000008</name>
</gene>
<accession>A0AAD1SKL6</accession>
<keyword evidence="1" id="KW-1015">Disulfide bond</keyword>
<feature type="domain" description="Lipid-binding serum glycoprotein C-terminal" evidence="3">
    <location>
        <begin position="170"/>
        <end position="360"/>
    </location>
</feature>
<keyword evidence="1" id="KW-0044">Antibiotic</keyword>
<comment type="domain">
    <text evidence="1">The N-terminal region may be exposed to the interior of the granule, whereas the C-terminal portion may be embedded in the membrane. During phagocytosis and degranulation, proteases may be released and activated and cleave BPI at the junction of the N- and C-terminal portions of the molecule, providing controlled release of the N-terminal antibacterial fragment when bacteria are ingested.</text>
</comment>
<sequence>METATRRLNDILLAKTSYAMQRLKVRQYSQGNRAGRAMAALLQKKQAQSKIPYLISNEGTKIYNPKDINDELANFYHNLYNLKQDSNTHQPQETEIEHFLDLTHLPPLTRELDTFQVISQLDAKNEIDYSLVHPPRVEKTHIDLELKGSVHPIGSSRNDLFPEIHINLPNERTSMVYIGLSEYFFNSIGKNYFTMNTLKLVLTHEQFPRAFWLRTGDYGTIIPKIEHHYPQSQAMKLELTATKAPMVTVTPQNITMEMTGLLQGMVVLPYLVTNQVFSVNMVATLIADKVQLSGLNLVVSFVVERYKFHEFKSSVGYINVAELESALDHSLRESVLREINAIQLDAWERNAHAALLTVFMAEIRRAAGCSLRDGEARRGWCGGTLEPQGRSLRWGQWKKQVIINPNGSARGGGLAPREGQGQKTTIQQK</sequence>
<dbReference type="GO" id="GO:0005615">
    <property type="term" value="C:extracellular space"/>
    <property type="evidence" value="ECO:0007669"/>
    <property type="project" value="UniProtKB-UniRule"/>
</dbReference>
<feature type="region of interest" description="Disordered" evidence="2">
    <location>
        <begin position="406"/>
        <end position="429"/>
    </location>
</feature>
<evidence type="ECO:0000256" key="1">
    <source>
        <dbReference type="RuleBase" id="RU369039"/>
    </source>
</evidence>
<dbReference type="EMBL" id="OW240917">
    <property type="protein sequence ID" value="CAH2302335.1"/>
    <property type="molecule type" value="Genomic_DNA"/>
</dbReference>
<dbReference type="InterPro" id="IPR017943">
    <property type="entry name" value="Bactericidal_perm-incr_a/b_dom"/>
</dbReference>
<dbReference type="Pfam" id="PF02886">
    <property type="entry name" value="LBP_BPI_CETP_C"/>
    <property type="match status" value="1"/>
</dbReference>
<dbReference type="InterPro" id="IPR001124">
    <property type="entry name" value="Lipid-bd_serum_glycop_C"/>
</dbReference>
<dbReference type="SMART" id="SM00329">
    <property type="entry name" value="BPI2"/>
    <property type="match status" value="1"/>
</dbReference>
<name>A0AAD1SKL6_PELCU</name>
<dbReference type="GO" id="GO:0045087">
    <property type="term" value="P:innate immune response"/>
    <property type="evidence" value="ECO:0007669"/>
    <property type="project" value="UniProtKB-UniRule"/>
</dbReference>
<dbReference type="GO" id="GO:0008289">
    <property type="term" value="F:lipid binding"/>
    <property type="evidence" value="ECO:0007669"/>
    <property type="project" value="InterPro"/>
</dbReference>
<organism evidence="4 5">
    <name type="scientific">Pelobates cultripes</name>
    <name type="common">Western spadefoot toad</name>
    <dbReference type="NCBI Taxonomy" id="61616"/>
    <lineage>
        <taxon>Eukaryota</taxon>
        <taxon>Metazoa</taxon>
        <taxon>Chordata</taxon>
        <taxon>Craniata</taxon>
        <taxon>Vertebrata</taxon>
        <taxon>Euteleostomi</taxon>
        <taxon>Amphibia</taxon>
        <taxon>Batrachia</taxon>
        <taxon>Anura</taxon>
        <taxon>Pelobatoidea</taxon>
        <taxon>Pelobatidae</taxon>
        <taxon>Pelobates</taxon>
    </lineage>
</organism>
<comment type="subcellular location">
    <subcellularLocation>
        <location evidence="1">Secreted</location>
    </subcellularLocation>
</comment>
<dbReference type="PANTHER" id="PTHR10504">
    <property type="entry name" value="BACTERICIDAL PERMEABILITY-INCREASING BPI PROTEIN-RELATED"/>
    <property type="match status" value="1"/>
</dbReference>
<comment type="domain">
    <text evidence="1">The N- and C-terminal barrels adopt an identical fold despite having only 13% of conserved residues.</text>
</comment>
<dbReference type="SUPFAM" id="SSF55394">
    <property type="entry name" value="Bactericidal permeability-increasing protein, BPI"/>
    <property type="match status" value="1"/>
</dbReference>
<keyword evidence="1" id="KW-0399">Innate immunity</keyword>
<protein>
    <recommendedName>
        <fullName evidence="1">Bactericidal permeability-increasing protein</fullName>
        <shortName evidence="1">BPI</shortName>
    </recommendedName>
</protein>
<keyword evidence="5" id="KW-1185">Reference proteome</keyword>
<evidence type="ECO:0000259" key="3">
    <source>
        <dbReference type="SMART" id="SM00329"/>
    </source>
</evidence>
<dbReference type="Proteomes" id="UP001295444">
    <property type="component" value="Chromosome 06"/>
</dbReference>
<reference evidence="4" key="1">
    <citation type="submission" date="2022-03" db="EMBL/GenBank/DDBJ databases">
        <authorList>
            <person name="Alioto T."/>
            <person name="Alioto T."/>
            <person name="Gomez Garrido J."/>
        </authorList>
    </citation>
    <scope>NUCLEOTIDE SEQUENCE</scope>
</reference>
<keyword evidence="1" id="KW-0964">Secreted</keyword>
<evidence type="ECO:0000256" key="2">
    <source>
        <dbReference type="SAM" id="MobiDB-lite"/>
    </source>
</evidence>
<dbReference type="AlphaFoldDB" id="A0AAD1SKL6"/>
<dbReference type="GO" id="GO:0050829">
    <property type="term" value="P:defense response to Gram-negative bacterium"/>
    <property type="evidence" value="ECO:0007669"/>
    <property type="project" value="UniProtKB-UniRule"/>
</dbReference>
<keyword evidence="1" id="KW-0732">Signal</keyword>
<keyword evidence="1" id="KW-0325">Glycoprotein</keyword>
<dbReference type="Gene3D" id="3.15.20.10">
    <property type="entry name" value="Bactericidal permeability-increasing protein, domain 2"/>
    <property type="match status" value="1"/>
</dbReference>
<keyword evidence="1" id="KW-0929">Antimicrobial</keyword>
<dbReference type="PANTHER" id="PTHR10504:SF17">
    <property type="entry name" value="BPI FOLD-CONTAINING FAMILY C PROTEIN"/>
    <property type="match status" value="1"/>
</dbReference>
<keyword evidence="1" id="KW-0391">Immunity</keyword>
<proteinExistence type="predicted"/>
<comment type="subunit">
    <text evidence="1">Monomer. Homodimer; disulfide-linked.</text>
</comment>
<evidence type="ECO:0000313" key="4">
    <source>
        <dbReference type="EMBL" id="CAH2302335.1"/>
    </source>
</evidence>
<dbReference type="InterPro" id="IPR032942">
    <property type="entry name" value="BPI/LBP/Plunc"/>
</dbReference>